<dbReference type="Gene3D" id="1.20.120.530">
    <property type="entry name" value="GntR ligand-binding domain-like"/>
    <property type="match status" value="1"/>
</dbReference>
<evidence type="ECO:0000256" key="1">
    <source>
        <dbReference type="ARBA" id="ARBA00023015"/>
    </source>
</evidence>
<accession>A0ABZ2ZVQ7</accession>
<feature type="domain" description="HTH gntR-type" evidence="4">
    <location>
        <begin position="13"/>
        <end position="80"/>
    </location>
</feature>
<evidence type="ECO:0000259" key="4">
    <source>
        <dbReference type="PROSITE" id="PS50949"/>
    </source>
</evidence>
<dbReference type="PANTHER" id="PTHR43537:SF41">
    <property type="entry name" value="TRANSCRIPTIONAL REGULATORY PROTEIN"/>
    <property type="match status" value="1"/>
</dbReference>
<keyword evidence="1" id="KW-0805">Transcription regulation</keyword>
<protein>
    <submittedName>
        <fullName evidence="5">GntR family transcriptional regulator</fullName>
    </submittedName>
</protein>
<proteinExistence type="predicted"/>
<dbReference type="SUPFAM" id="SSF46785">
    <property type="entry name" value="Winged helix' DNA-binding domain"/>
    <property type="match status" value="1"/>
</dbReference>
<dbReference type="CDD" id="cd07377">
    <property type="entry name" value="WHTH_GntR"/>
    <property type="match status" value="1"/>
</dbReference>
<gene>
    <name evidence="5" type="ORF">AAE021_16735</name>
</gene>
<keyword evidence="2" id="KW-0238">DNA-binding</keyword>
<dbReference type="InterPro" id="IPR036388">
    <property type="entry name" value="WH-like_DNA-bd_sf"/>
</dbReference>
<dbReference type="EMBL" id="CP151657">
    <property type="protein sequence ID" value="WZP15771.1"/>
    <property type="molecule type" value="Genomic_DNA"/>
</dbReference>
<evidence type="ECO:0000256" key="3">
    <source>
        <dbReference type="ARBA" id="ARBA00023163"/>
    </source>
</evidence>
<dbReference type="SUPFAM" id="SSF48008">
    <property type="entry name" value="GntR ligand-binding domain-like"/>
    <property type="match status" value="1"/>
</dbReference>
<dbReference type="SMART" id="SM00895">
    <property type="entry name" value="FCD"/>
    <property type="match status" value="1"/>
</dbReference>
<dbReference type="Pfam" id="PF07729">
    <property type="entry name" value="FCD"/>
    <property type="match status" value="1"/>
</dbReference>
<dbReference type="SMART" id="SM00345">
    <property type="entry name" value="HTH_GNTR"/>
    <property type="match status" value="1"/>
</dbReference>
<dbReference type="Proteomes" id="UP001448858">
    <property type="component" value="Chromosome"/>
</dbReference>
<dbReference type="InterPro" id="IPR000524">
    <property type="entry name" value="Tscrpt_reg_HTH_GntR"/>
</dbReference>
<evidence type="ECO:0000313" key="5">
    <source>
        <dbReference type="EMBL" id="WZP15771.1"/>
    </source>
</evidence>
<organism evidence="5 6">
    <name type="scientific">Arthrobacter citreus</name>
    <dbReference type="NCBI Taxonomy" id="1670"/>
    <lineage>
        <taxon>Bacteria</taxon>
        <taxon>Bacillati</taxon>
        <taxon>Actinomycetota</taxon>
        <taxon>Actinomycetes</taxon>
        <taxon>Micrococcales</taxon>
        <taxon>Micrococcaceae</taxon>
        <taxon>Arthrobacter</taxon>
    </lineage>
</organism>
<dbReference type="InterPro" id="IPR036390">
    <property type="entry name" value="WH_DNA-bd_sf"/>
</dbReference>
<dbReference type="InterPro" id="IPR011711">
    <property type="entry name" value="GntR_C"/>
</dbReference>
<evidence type="ECO:0000313" key="6">
    <source>
        <dbReference type="Proteomes" id="UP001448858"/>
    </source>
</evidence>
<sequence>MTDGSDNGQARPPTAQAFVLTQLRRAISAGEFVPGQPLRQDALAKRFGVSRVPLREAFKVLESEGQVVYEPHRGHKVATLSLDDLLEVYRLRQLLETEAARSALKTVPSPGVLQALHHAAAEVEAASAAGDLLRMTEANRRFHFVLVEAAGMPRLDRIVQVLWDATEAYRFVYYGVESNRERVEREHLLIIDAFEQQDTARLIRLLDEHREHAVEALRAFLEAR</sequence>
<evidence type="ECO:0000256" key="2">
    <source>
        <dbReference type="ARBA" id="ARBA00023125"/>
    </source>
</evidence>
<dbReference type="PROSITE" id="PS50949">
    <property type="entry name" value="HTH_GNTR"/>
    <property type="match status" value="1"/>
</dbReference>
<dbReference type="InterPro" id="IPR008920">
    <property type="entry name" value="TF_FadR/GntR_C"/>
</dbReference>
<dbReference type="RefSeq" id="WP_342023422.1">
    <property type="nucleotide sequence ID" value="NZ_CP151657.1"/>
</dbReference>
<keyword evidence="6" id="KW-1185">Reference proteome</keyword>
<name>A0ABZ2ZVQ7_9MICC</name>
<dbReference type="Gene3D" id="1.10.10.10">
    <property type="entry name" value="Winged helix-like DNA-binding domain superfamily/Winged helix DNA-binding domain"/>
    <property type="match status" value="1"/>
</dbReference>
<reference evidence="5 6" key="1">
    <citation type="submission" date="2024-04" db="EMBL/GenBank/DDBJ databases">
        <title>Arthrobacter sp. from Plains bison fecal sample.</title>
        <authorList>
            <person name="Ruzzini A."/>
        </authorList>
    </citation>
    <scope>NUCLEOTIDE SEQUENCE [LARGE SCALE GENOMIC DNA]</scope>
    <source>
        <strain evidence="5 6">EINP1</strain>
    </source>
</reference>
<dbReference type="Pfam" id="PF00392">
    <property type="entry name" value="GntR"/>
    <property type="match status" value="1"/>
</dbReference>
<keyword evidence="3" id="KW-0804">Transcription</keyword>
<dbReference type="PANTHER" id="PTHR43537">
    <property type="entry name" value="TRANSCRIPTIONAL REGULATOR, GNTR FAMILY"/>
    <property type="match status" value="1"/>
</dbReference>